<dbReference type="KEGG" id="aplc:110974565"/>
<accession>A0A8B7XMF6</accession>
<protein>
    <submittedName>
        <fullName evidence="2">Uncharacterized protein LOC110974565</fullName>
    </submittedName>
</protein>
<dbReference type="Proteomes" id="UP000694845">
    <property type="component" value="Unplaced"/>
</dbReference>
<reference evidence="2" key="1">
    <citation type="submission" date="2025-08" db="UniProtKB">
        <authorList>
            <consortium name="RefSeq"/>
        </authorList>
    </citation>
    <scope>IDENTIFICATION</scope>
</reference>
<proteinExistence type="predicted"/>
<organism evidence="1 2">
    <name type="scientific">Acanthaster planci</name>
    <name type="common">Crown-of-thorns starfish</name>
    <dbReference type="NCBI Taxonomy" id="133434"/>
    <lineage>
        <taxon>Eukaryota</taxon>
        <taxon>Metazoa</taxon>
        <taxon>Echinodermata</taxon>
        <taxon>Eleutherozoa</taxon>
        <taxon>Asterozoa</taxon>
        <taxon>Asteroidea</taxon>
        <taxon>Valvatacea</taxon>
        <taxon>Valvatida</taxon>
        <taxon>Acanthasteridae</taxon>
        <taxon>Acanthaster</taxon>
    </lineage>
</organism>
<dbReference type="RefSeq" id="XP_022081993.1">
    <property type="nucleotide sequence ID" value="XM_022226301.1"/>
</dbReference>
<evidence type="ECO:0000313" key="2">
    <source>
        <dbReference type="RefSeq" id="XP_022081993.1"/>
    </source>
</evidence>
<evidence type="ECO:0000313" key="1">
    <source>
        <dbReference type="Proteomes" id="UP000694845"/>
    </source>
</evidence>
<sequence length="157" mass="17321">MPSREDRCQKIGDPKETKAITAVCSLFTTTSSRPVVYPTQGPMPAPLKRLEFTVLTNGTGVVTFHHLAAGKVLYSLWLQKSKTTIFNSSGSSDEVAEGIYSGDGHFWVAIADEIQVGRGGSDATLVRLQREMPALSVQRLYFRSVPFSAEWKIHTPY</sequence>
<name>A0A8B7XMF6_ACAPL</name>
<dbReference type="AlphaFoldDB" id="A0A8B7XMF6"/>
<gene>
    <name evidence="2" type="primary">LOC110974565</name>
</gene>
<dbReference type="GeneID" id="110974565"/>
<keyword evidence="1" id="KW-1185">Reference proteome</keyword>